<keyword evidence="6" id="KW-1185">Reference proteome</keyword>
<dbReference type="Proteomes" id="UP000789342">
    <property type="component" value="Unassembled WGS sequence"/>
</dbReference>
<dbReference type="SUPFAM" id="SSF54236">
    <property type="entry name" value="Ubiquitin-like"/>
    <property type="match status" value="1"/>
</dbReference>
<organism evidence="5 6">
    <name type="scientific">Acaulospora morrowiae</name>
    <dbReference type="NCBI Taxonomy" id="94023"/>
    <lineage>
        <taxon>Eukaryota</taxon>
        <taxon>Fungi</taxon>
        <taxon>Fungi incertae sedis</taxon>
        <taxon>Mucoromycota</taxon>
        <taxon>Glomeromycotina</taxon>
        <taxon>Glomeromycetes</taxon>
        <taxon>Diversisporales</taxon>
        <taxon>Acaulosporaceae</taxon>
        <taxon>Acaulospora</taxon>
    </lineage>
</organism>
<protein>
    <submittedName>
        <fullName evidence="5">11355_t:CDS:1</fullName>
    </submittedName>
</protein>
<evidence type="ECO:0000313" key="5">
    <source>
        <dbReference type="EMBL" id="CAG8760808.1"/>
    </source>
</evidence>
<comment type="caution">
    <text evidence="5">The sequence shown here is derived from an EMBL/GenBank/DDBJ whole genome shotgun (WGS) entry which is preliminary data.</text>
</comment>
<dbReference type="Pfam" id="PF20147">
    <property type="entry name" value="Crinkler"/>
    <property type="match status" value="1"/>
</dbReference>
<dbReference type="InterPro" id="IPR029071">
    <property type="entry name" value="Ubiquitin-like_domsf"/>
</dbReference>
<reference evidence="5" key="1">
    <citation type="submission" date="2021-06" db="EMBL/GenBank/DDBJ databases">
        <authorList>
            <person name="Kallberg Y."/>
            <person name="Tangrot J."/>
            <person name="Rosling A."/>
        </authorList>
    </citation>
    <scope>NUCLEOTIDE SEQUENCE</scope>
    <source>
        <strain evidence="5">CL551</strain>
    </source>
</reference>
<evidence type="ECO:0000313" key="6">
    <source>
        <dbReference type="Proteomes" id="UP000789342"/>
    </source>
</evidence>
<dbReference type="GO" id="GO:0005576">
    <property type="term" value="C:extracellular region"/>
    <property type="evidence" value="ECO:0007669"/>
    <property type="project" value="UniProtKB-SubCell"/>
</dbReference>
<evidence type="ECO:0000259" key="4">
    <source>
        <dbReference type="Pfam" id="PF20147"/>
    </source>
</evidence>
<keyword evidence="3" id="KW-0964">Secreted</keyword>
<dbReference type="EMBL" id="CAJVPV010040720">
    <property type="protein sequence ID" value="CAG8760808.1"/>
    <property type="molecule type" value="Genomic_DNA"/>
</dbReference>
<gene>
    <name evidence="5" type="ORF">AMORRO_LOCUS15904</name>
</gene>
<accession>A0A9N9J3U3</accession>
<proteinExistence type="predicted"/>
<evidence type="ECO:0000256" key="2">
    <source>
        <dbReference type="ARBA" id="ARBA00004613"/>
    </source>
</evidence>
<dbReference type="InterPro" id="IPR045379">
    <property type="entry name" value="Crinkler_N"/>
</dbReference>
<name>A0A9N9J3U3_9GLOM</name>
<feature type="domain" description="Crinkler effector protein N-terminal" evidence="4">
    <location>
        <begin position="5"/>
        <end position="86"/>
    </location>
</feature>
<evidence type="ECO:0000256" key="1">
    <source>
        <dbReference type="ARBA" id="ARBA00004340"/>
    </source>
</evidence>
<dbReference type="AlphaFoldDB" id="A0A9N9J3U3"/>
<feature type="non-terminal residue" evidence="5">
    <location>
        <position position="89"/>
    </location>
</feature>
<sequence length="89" mass="10418">DAIKNSFPVDVRKDMTVGHLKKLIKEKKEPHFNHISANKLILWSVNIPTEGEDLKTKIYAENIKEKYQGIMLYPFKTVGEYFHESTRNI</sequence>
<dbReference type="GO" id="GO:0043657">
    <property type="term" value="C:host cell"/>
    <property type="evidence" value="ECO:0007669"/>
    <property type="project" value="UniProtKB-SubCell"/>
</dbReference>
<evidence type="ECO:0000256" key="3">
    <source>
        <dbReference type="ARBA" id="ARBA00022525"/>
    </source>
</evidence>
<feature type="non-terminal residue" evidence="5">
    <location>
        <position position="1"/>
    </location>
</feature>
<comment type="subcellular location">
    <subcellularLocation>
        <location evidence="1">Host cell</location>
    </subcellularLocation>
    <subcellularLocation>
        <location evidence="2">Secreted</location>
    </subcellularLocation>
</comment>
<dbReference type="OrthoDB" id="2304312at2759"/>